<dbReference type="EMBL" id="CAJNOQ010003846">
    <property type="protein sequence ID" value="CAF1032456.1"/>
    <property type="molecule type" value="Genomic_DNA"/>
</dbReference>
<protein>
    <submittedName>
        <fullName evidence="2">Uncharacterized protein</fullName>
    </submittedName>
</protein>
<name>A0A814J2B4_9BILA</name>
<accession>A0A814J2B4</accession>
<evidence type="ECO:0000313" key="4">
    <source>
        <dbReference type="EMBL" id="CAF3803223.1"/>
    </source>
</evidence>
<dbReference type="Proteomes" id="UP000681722">
    <property type="component" value="Unassembled WGS sequence"/>
</dbReference>
<evidence type="ECO:0000313" key="5">
    <source>
        <dbReference type="Proteomes" id="UP000663829"/>
    </source>
</evidence>
<dbReference type="Proteomes" id="UP000677228">
    <property type="component" value="Unassembled WGS sequence"/>
</dbReference>
<dbReference type="Proteomes" id="UP000663829">
    <property type="component" value="Unassembled WGS sequence"/>
</dbReference>
<evidence type="ECO:0000313" key="2">
    <source>
        <dbReference type="EMBL" id="CAF1032456.1"/>
    </source>
</evidence>
<reference evidence="2" key="1">
    <citation type="submission" date="2021-02" db="EMBL/GenBank/DDBJ databases">
        <authorList>
            <person name="Nowell W R."/>
        </authorList>
    </citation>
    <scope>NUCLEOTIDE SEQUENCE</scope>
</reference>
<proteinExistence type="predicted"/>
<comment type="caution">
    <text evidence="2">The sequence shown here is derived from an EMBL/GenBank/DDBJ whole genome shotgun (WGS) entry which is preliminary data.</text>
</comment>
<keyword evidence="5" id="KW-1185">Reference proteome</keyword>
<dbReference type="EMBL" id="CAJOBA010003390">
    <property type="protein sequence ID" value="CAF3680324.1"/>
    <property type="molecule type" value="Genomic_DNA"/>
</dbReference>
<organism evidence="2 5">
    <name type="scientific">Didymodactylos carnosus</name>
    <dbReference type="NCBI Taxonomy" id="1234261"/>
    <lineage>
        <taxon>Eukaryota</taxon>
        <taxon>Metazoa</taxon>
        <taxon>Spiralia</taxon>
        <taxon>Gnathifera</taxon>
        <taxon>Rotifera</taxon>
        <taxon>Eurotatoria</taxon>
        <taxon>Bdelloidea</taxon>
        <taxon>Philodinida</taxon>
        <taxon>Philodinidae</taxon>
        <taxon>Didymodactylos</taxon>
    </lineage>
</organism>
<dbReference type="Proteomes" id="UP000682733">
    <property type="component" value="Unassembled WGS sequence"/>
</dbReference>
<gene>
    <name evidence="2" type="ORF">GPM918_LOCUS15350</name>
    <name evidence="1" type="ORF">OVA965_LOCUS9536</name>
    <name evidence="4" type="ORF">SRO942_LOCUS15350</name>
    <name evidence="3" type="ORF">TMI583_LOCUS9534</name>
</gene>
<evidence type="ECO:0000313" key="1">
    <source>
        <dbReference type="EMBL" id="CAF0899248.1"/>
    </source>
</evidence>
<dbReference type="AlphaFoldDB" id="A0A814J2B4"/>
<evidence type="ECO:0000313" key="3">
    <source>
        <dbReference type="EMBL" id="CAF3680324.1"/>
    </source>
</evidence>
<dbReference type="EMBL" id="CAJOBC010003846">
    <property type="protein sequence ID" value="CAF3803223.1"/>
    <property type="molecule type" value="Genomic_DNA"/>
</dbReference>
<dbReference type="EMBL" id="CAJNOK010003388">
    <property type="protein sequence ID" value="CAF0899248.1"/>
    <property type="molecule type" value="Genomic_DNA"/>
</dbReference>
<sequence length="151" mass="17870">MACEMNKRKRHSRQFNLRFVWIDEQKHLSQAVVALAQNVGLTELTENDIEISHRLDPGKPGYNRVVIARFHSCVKGRSPLIKRKELKQSSAVVIYEDLIKVDKHLLDELKYRSAEDDRKYAFTRNGRVMYKYEDKKVSFIDSYDDIDYFLQ</sequence>